<accession>A0A5J5FY52</accession>
<dbReference type="InterPro" id="IPR006530">
    <property type="entry name" value="YD"/>
</dbReference>
<sequence length="1427" mass="158289">MFEAARVDDPIGHSHAMAGMIAGTFVGGLLAAGGGFLASALFVAGLASGCLGIGIALVALSFAVGYVADKAATAARDGIAGAGAAAMSEKGKIITGSHNVFINGKAAAIATLSQVGCRDHGPSMQMAQGSSKVFINDYPAARVADKTNCDAGVMSGSDNVRIGGEPVTTLAITPEVPEWVYKASDLTMLFAGLVGVGGGVTKAGKLATLLGRLPGINKLGRVLCRAGTVMVAAAAAAIVARPVDVVSGQKFLDGEDELDFELPSRLPLRWQRYWRSGNPGDSVLGRGWSLPHESWLAPYQDGLVWRAPSGDYVSFPLVPAGYRTYCEAESRWLEHRPDGSWQLYGPDDERWCYPPLRGDSPSRVSRIIDATGNATDFVRDEAGQLTEAVDSAGQRIVCEYRTGDCGSRLIRVSLHTQDGPLTLVSYEYDDEGQLITVTGRGGSVARRFGWRDGLMVSHQDALGLLNEYRWQEIDGLPRVTGYRNSVGERLDIEYDFAGGSRIARRDDGAVMRWRVEDDDTVSSYTAPDGRQYALLYDDRADDERTGLCGVILPGGAVRRTRWDRLNRLTEESDAAGRSTRYQWWRNSDRLLAVTGPDGAGARSDYDSLGRLTAQTGPAGDVTRYHYPDEQESLPDSITDAGGGVVRLEWNALGMLTRYTDCSDSVTRYEYDRLGQLRSHIDAEGQVTRYEWRPDGRPSRIIRADGSDESFEWQAARLAAWRDPAGSVTRWQYNQLGLPVSVTDRIGRTLRYSYDPRGRLTLLDNGNGGRYRFGYDPEGRLAQEIRPDDTQYRLEYDQRGFAVRRLESGKAAPDGGLPLRVKQYQFDDAGLLTGYATEQATWHYRRDRAGRLSELTRTPLQSGIHAGISADRLQFRYDAAGRLVSEQGVNGELLAEYDALDNLTALTTPQGDRLQWLTYGSGHVSAVKFNQQLVSEFSRDRLHRETARSQGALTQQRGYDALGRRAWQSSGVLNGDGRITRPEAGLLWRVFRYTVRDELAGVNDALRGDIQYGYDAQGRLLSQNEARQGVHQRLRYDAADNLLDEDNPGPLSDNRLTQWQRLFSRYDAWGNLISRRSGSDEQHYRYDADNRLIEAHGSGPQGEFEAHYQYDAAGRRISKRVTTGQGPQRRTRETRFVWQGLRLLQVLHDDGTRRTYTYDPSEPYTPLAHVEQTGDASHGRRYWYGSDLNGAPLEVTDEEGALRWSGQYDEFGRVRHQTVESHALRRGQQVIDQPLRYAGQYADSETGLHYNLFRYYDPQCGRFTTLDPIGLAGGLNLYQYAPNALGWVDPLGLASRQNNGEYNIFHDYSLDPKYRYSSDSVQFNRANIDFINKMNSDLSFRRDMLGRHPALGDWLKNPNKASSPPGLTWHHHEDVNRLVLVDRIDHADNHGLYHPTGKGGRDMWGGGELGRRGKLDGVTGKPRRGKCG</sequence>
<evidence type="ECO:0000256" key="3">
    <source>
        <dbReference type="SAM" id="Phobius"/>
    </source>
</evidence>
<gene>
    <name evidence="6" type="ORF">FJU30_15405</name>
</gene>
<dbReference type="Pfam" id="PF20148">
    <property type="entry name" value="DUF6531"/>
    <property type="match status" value="1"/>
</dbReference>
<dbReference type="PANTHER" id="PTHR32305">
    <property type="match status" value="1"/>
</dbReference>
<dbReference type="Pfam" id="PF05593">
    <property type="entry name" value="RHS_repeat"/>
    <property type="match status" value="5"/>
</dbReference>
<name>A0A5J5FY52_9GAMM</name>
<feature type="domain" description="Teneurin-like YD-shell" evidence="5">
    <location>
        <begin position="1006"/>
        <end position="1266"/>
    </location>
</feature>
<keyword evidence="7" id="KW-1185">Reference proteome</keyword>
<dbReference type="InterPro" id="IPR031325">
    <property type="entry name" value="RHS_repeat"/>
</dbReference>
<dbReference type="CDD" id="cd14742">
    <property type="entry name" value="PAAR_RHS"/>
    <property type="match status" value="1"/>
</dbReference>
<feature type="transmembrane region" description="Helical" evidence="3">
    <location>
        <begin position="46"/>
        <end position="68"/>
    </location>
</feature>
<dbReference type="Gene3D" id="2.180.10.10">
    <property type="entry name" value="RHS repeat-associated core"/>
    <property type="match status" value="3"/>
</dbReference>
<dbReference type="Pfam" id="PF25023">
    <property type="entry name" value="TEN_YD-shell"/>
    <property type="match status" value="1"/>
</dbReference>
<evidence type="ECO:0000256" key="1">
    <source>
        <dbReference type="ARBA" id="ARBA00022737"/>
    </source>
</evidence>
<keyword evidence="1" id="KW-0677">Repeat</keyword>
<dbReference type="Pfam" id="PF05488">
    <property type="entry name" value="PAAR_motif"/>
    <property type="match status" value="1"/>
</dbReference>
<dbReference type="InterPro" id="IPR050708">
    <property type="entry name" value="T6SS_VgrG/RHS"/>
</dbReference>
<dbReference type="PANTHER" id="PTHR32305:SF15">
    <property type="entry name" value="PROTEIN RHSA-RELATED"/>
    <property type="match status" value="1"/>
</dbReference>
<feature type="domain" description="DUF6531" evidence="4">
    <location>
        <begin position="241"/>
        <end position="315"/>
    </location>
</feature>
<feature type="region of interest" description="Disordered" evidence="2">
    <location>
        <begin position="1391"/>
        <end position="1427"/>
    </location>
</feature>
<dbReference type="InterPro" id="IPR045351">
    <property type="entry name" value="DUF6531"/>
</dbReference>
<dbReference type="Pfam" id="PF12639">
    <property type="entry name" value="Colicin-DNase"/>
    <property type="match status" value="1"/>
</dbReference>
<organism evidence="6 7">
    <name type="scientific">Affinibrenneria salicis</name>
    <dbReference type="NCBI Taxonomy" id="2590031"/>
    <lineage>
        <taxon>Bacteria</taxon>
        <taxon>Pseudomonadati</taxon>
        <taxon>Pseudomonadota</taxon>
        <taxon>Gammaproteobacteria</taxon>
        <taxon>Enterobacterales</taxon>
        <taxon>Pectobacteriaceae</taxon>
        <taxon>Affinibrenneria</taxon>
    </lineage>
</organism>
<dbReference type="InterPro" id="IPR056823">
    <property type="entry name" value="TEN-like_YD-shell"/>
</dbReference>
<keyword evidence="3" id="KW-1133">Transmembrane helix</keyword>
<dbReference type="InterPro" id="IPR008727">
    <property type="entry name" value="PAAR_motif"/>
</dbReference>
<keyword evidence="3" id="KW-0812">Transmembrane</keyword>
<evidence type="ECO:0000313" key="7">
    <source>
        <dbReference type="Proteomes" id="UP000335415"/>
    </source>
</evidence>
<dbReference type="NCBIfam" id="TIGR03696">
    <property type="entry name" value="Rhs_assc_core"/>
    <property type="match status" value="1"/>
</dbReference>
<evidence type="ECO:0000259" key="5">
    <source>
        <dbReference type="Pfam" id="PF25023"/>
    </source>
</evidence>
<dbReference type="OrthoDB" id="6043530at2"/>
<dbReference type="NCBIfam" id="TIGR01643">
    <property type="entry name" value="YD_repeat_2x"/>
    <property type="match status" value="6"/>
</dbReference>
<reference evidence="6 7" key="1">
    <citation type="submission" date="2019-09" db="EMBL/GenBank/DDBJ databases">
        <authorList>
            <person name="Li Y."/>
        </authorList>
    </citation>
    <scope>NUCLEOTIDE SEQUENCE [LARGE SCALE GENOMIC DNA]</scope>
    <source>
        <strain evidence="6 7">L3-3HA</strain>
    </source>
</reference>
<proteinExistence type="predicted"/>
<dbReference type="RefSeq" id="WP_150435854.1">
    <property type="nucleotide sequence ID" value="NZ_VYKJ01000007.1"/>
</dbReference>
<keyword evidence="3" id="KW-0472">Membrane</keyword>
<protein>
    <submittedName>
        <fullName evidence="6">Type IV secretion protein Rhs</fullName>
    </submittedName>
</protein>
<dbReference type="Proteomes" id="UP000335415">
    <property type="component" value="Unassembled WGS sequence"/>
</dbReference>
<comment type="caution">
    <text evidence="6">The sequence shown here is derived from an EMBL/GenBank/DDBJ whole genome shotgun (WGS) entry which is preliminary data.</text>
</comment>
<dbReference type="EMBL" id="VYKJ01000007">
    <property type="protein sequence ID" value="KAA8999056.1"/>
    <property type="molecule type" value="Genomic_DNA"/>
</dbReference>
<evidence type="ECO:0000256" key="2">
    <source>
        <dbReference type="SAM" id="MobiDB-lite"/>
    </source>
</evidence>
<dbReference type="Gene3D" id="2.60.200.60">
    <property type="match status" value="1"/>
</dbReference>
<evidence type="ECO:0000313" key="6">
    <source>
        <dbReference type="EMBL" id="KAA8999056.1"/>
    </source>
</evidence>
<dbReference type="InterPro" id="IPR022385">
    <property type="entry name" value="Rhs_assc_core"/>
</dbReference>
<evidence type="ECO:0000259" key="4">
    <source>
        <dbReference type="Pfam" id="PF20148"/>
    </source>
</evidence>
<feature type="transmembrane region" description="Helical" evidence="3">
    <location>
        <begin position="21"/>
        <end position="40"/>
    </location>
</feature>